<dbReference type="EMBL" id="HF584342">
    <property type="protein sequence ID" value="CCQ43839.1"/>
    <property type="molecule type" value="Genomic_DNA"/>
</dbReference>
<dbReference type="AlphaFoldDB" id="L8E9L3"/>
<evidence type="ECO:0000313" key="1">
    <source>
        <dbReference type="EMBL" id="CCQ43839.1"/>
    </source>
</evidence>
<organism evidence="1">
    <name type="scientific">Homo sapiens</name>
    <name type="common">Human</name>
    <dbReference type="NCBI Taxonomy" id="9606"/>
    <lineage>
        <taxon>Eukaryota</taxon>
        <taxon>Metazoa</taxon>
        <taxon>Chordata</taxon>
        <taxon>Craniata</taxon>
        <taxon>Vertebrata</taxon>
        <taxon>Euteleostomi</taxon>
        <taxon>Mammalia</taxon>
        <taxon>Eutheria</taxon>
        <taxon>Euarchontoglires</taxon>
        <taxon>Primates</taxon>
        <taxon>Haplorrhini</taxon>
        <taxon>Catarrhini</taxon>
        <taxon>Hominidae</taxon>
        <taxon>Homo</taxon>
    </lineage>
</organism>
<dbReference type="OrthoDB" id="5322100at2759"/>
<protein>
    <submittedName>
        <fullName evidence="1">Alternative protein LOXHD1</fullName>
    </submittedName>
</protein>
<gene>
    <name evidence="1" type="primary">LOXHD1</name>
</gene>
<sequence>MMASCPGSCCQWMSPMCCHRARRVGEAVTTTPSTTWPWSRKINLPHSQ</sequence>
<proteinExistence type="predicted"/>
<reference evidence="1" key="1">
    <citation type="journal article" date="2013" name="PLoS ONE">
        <title>Direct detection of alternative open reading frames translation products in human significantly expands the proteome.</title>
        <authorList>
            <person name="Vanderperre B."/>
            <person name="Lucier J.-F."/>
            <person name="Motard J."/>
            <person name="Tremblay G."/>
            <person name="Vanderperre S."/>
            <person name="Wisztorski M."/>
            <person name="Salzet M."/>
            <person name="Boisvert F.-M."/>
            <person name="Roucou X."/>
        </authorList>
    </citation>
    <scope>NUCLEOTIDE SEQUENCE</scope>
</reference>
<accession>L8E9L3</accession>
<dbReference type="ChiTaRS" id="LOXHD1">
    <property type="organism name" value="human"/>
</dbReference>
<name>L8E9L3_HUMAN</name>